<dbReference type="OMA" id="TVDWERQ"/>
<evidence type="ECO:0000259" key="4">
    <source>
        <dbReference type="PROSITE" id="PS51767"/>
    </source>
</evidence>
<keyword evidence="3" id="KW-0732">Signal</keyword>
<gene>
    <name evidence="5" type="ORF">CLAFUR5_04524</name>
</gene>
<feature type="domain" description="Peptidase A1" evidence="4">
    <location>
        <begin position="60"/>
        <end position="408"/>
    </location>
</feature>
<feature type="compositionally biased region" description="Basic and acidic residues" evidence="1">
    <location>
        <begin position="636"/>
        <end position="645"/>
    </location>
</feature>
<evidence type="ECO:0000256" key="2">
    <source>
        <dbReference type="SAM" id="Phobius"/>
    </source>
</evidence>
<dbReference type="OrthoDB" id="4074350at2759"/>
<feature type="region of interest" description="Disordered" evidence="1">
    <location>
        <begin position="482"/>
        <end position="512"/>
    </location>
</feature>
<dbReference type="KEGG" id="ffu:CLAFUR5_04524"/>
<feature type="chain" id="PRO_5040363218" description="Peptidase A1 domain-containing protein" evidence="3">
    <location>
        <begin position="27"/>
        <end position="676"/>
    </location>
</feature>
<feature type="transmembrane region" description="Helical" evidence="2">
    <location>
        <begin position="454"/>
        <end position="475"/>
    </location>
</feature>
<protein>
    <recommendedName>
        <fullName evidence="4">Peptidase A1 domain-containing protein</fullName>
    </recommendedName>
</protein>
<dbReference type="InterPro" id="IPR034164">
    <property type="entry name" value="Pepsin-like_dom"/>
</dbReference>
<dbReference type="PROSITE" id="PS51767">
    <property type="entry name" value="PEPTIDASE_A1"/>
    <property type="match status" value="1"/>
</dbReference>
<dbReference type="EMBL" id="CP090166">
    <property type="protein sequence ID" value="UJO16021.1"/>
    <property type="molecule type" value="Genomic_DNA"/>
</dbReference>
<proteinExistence type="predicted"/>
<feature type="region of interest" description="Disordered" evidence="1">
    <location>
        <begin position="423"/>
        <end position="449"/>
    </location>
</feature>
<dbReference type="InterPro" id="IPR033121">
    <property type="entry name" value="PEPTIDASE_A1"/>
</dbReference>
<reference evidence="5" key="1">
    <citation type="submission" date="2021-12" db="EMBL/GenBank/DDBJ databases">
        <authorList>
            <person name="Zaccaron A."/>
            <person name="Stergiopoulos I."/>
        </authorList>
    </citation>
    <scope>NUCLEOTIDE SEQUENCE</scope>
    <source>
        <strain evidence="5">Race5_Kim</strain>
    </source>
</reference>
<dbReference type="Gene3D" id="2.40.70.10">
    <property type="entry name" value="Acid Proteases"/>
    <property type="match status" value="2"/>
</dbReference>
<keyword evidence="2" id="KW-0812">Transmembrane</keyword>
<feature type="signal peptide" evidence="3">
    <location>
        <begin position="1"/>
        <end position="26"/>
    </location>
</feature>
<organism evidence="5 6">
    <name type="scientific">Passalora fulva</name>
    <name type="common">Tomato leaf mold</name>
    <name type="synonym">Cladosporium fulvum</name>
    <dbReference type="NCBI Taxonomy" id="5499"/>
    <lineage>
        <taxon>Eukaryota</taxon>
        <taxon>Fungi</taxon>
        <taxon>Dikarya</taxon>
        <taxon>Ascomycota</taxon>
        <taxon>Pezizomycotina</taxon>
        <taxon>Dothideomycetes</taxon>
        <taxon>Dothideomycetidae</taxon>
        <taxon>Mycosphaerellales</taxon>
        <taxon>Mycosphaerellaceae</taxon>
        <taxon>Fulvia</taxon>
    </lineage>
</organism>
<dbReference type="SUPFAM" id="SSF50630">
    <property type="entry name" value="Acid proteases"/>
    <property type="match status" value="1"/>
</dbReference>
<sequence>MPSSLVARTLSLPSAVLALCVSHALGQQLLQLRREHNASIPAPIFIAPDQNWDGIDGSWSTFTLRVGTPQQYVRTYLSFASYQTLVILPQGCQAATDQEACADARGWLFNESASSTFDRVGIYDSHMGRNLGFDSNAIYGYDTVGLGGQGEEGPTLKNTTLGGMAVEDFYLGFLGVNPKPTNFSSFNDPAPSYMQILKDEGYIASLSFGYTAGAIYRFTGVLASLVLGGYDTSKFVPNDQTFTFAADNDRDIVVAIQSISTPSQLESNPTATELLPNAVYAYIDSSVPQIWLPAAACQVFEQEFSLVYDNSSKLYLVNDALHETLLQRNPNITFSLARTLSGGSTVQITLPYAAFDLQARPPYRGLANATRYFPLQQAQNDTQYTLGRTFLQEAYISVDWESGLFNVSQVDWVEAPEQHLVPIIPGEDNANGGGSGGSNPTGGSSSGLSAGAKAGIAVGAVAGIAVLTVMVFFLVRRKRQSGKSIDGENTDSDAGEVGGIGRQRSTKVYPKAELEGSYAPMTEHKRLLSAHGSTAPCTPGSPSSGGYFPGGVSTPTSAGEGTHSSAQSGLPFSPLTVTASEADSRELQVHEMPGDMPAIREKDGKALSEKEAIARREMIYNGVEASSGSASAVNEGIREPRRVNPEEIVETNQPLEARDKTLHRQFSFEADGDRAA</sequence>
<accession>A0A9Q8P7H3</accession>
<feature type="region of interest" description="Disordered" evidence="1">
    <location>
        <begin position="626"/>
        <end position="657"/>
    </location>
</feature>
<feature type="compositionally biased region" description="Gly residues" evidence="1">
    <location>
        <begin position="431"/>
        <end position="440"/>
    </location>
</feature>
<evidence type="ECO:0000256" key="3">
    <source>
        <dbReference type="SAM" id="SignalP"/>
    </source>
</evidence>
<dbReference type="InterPro" id="IPR021109">
    <property type="entry name" value="Peptidase_aspartic_dom_sf"/>
</dbReference>
<dbReference type="CDD" id="cd05471">
    <property type="entry name" value="pepsin_like"/>
    <property type="match status" value="1"/>
</dbReference>
<dbReference type="Pfam" id="PF00026">
    <property type="entry name" value="Asp"/>
    <property type="match status" value="1"/>
</dbReference>
<dbReference type="GeneID" id="71984402"/>
<dbReference type="CDD" id="cd12087">
    <property type="entry name" value="TM_EGFR-like"/>
    <property type="match status" value="1"/>
</dbReference>
<dbReference type="AlphaFoldDB" id="A0A9Q8P7H3"/>
<feature type="region of interest" description="Disordered" evidence="1">
    <location>
        <begin position="530"/>
        <end position="573"/>
    </location>
</feature>
<dbReference type="Proteomes" id="UP000756132">
    <property type="component" value="Chromosome 4"/>
</dbReference>
<name>A0A9Q8P7H3_PASFU</name>
<dbReference type="PANTHER" id="PTHR16861">
    <property type="entry name" value="GLYCOPROTEIN 38"/>
    <property type="match status" value="1"/>
</dbReference>
<evidence type="ECO:0000256" key="1">
    <source>
        <dbReference type="SAM" id="MobiDB-lite"/>
    </source>
</evidence>
<evidence type="ECO:0000313" key="5">
    <source>
        <dbReference type="EMBL" id="UJO16021.1"/>
    </source>
</evidence>
<evidence type="ECO:0000313" key="6">
    <source>
        <dbReference type="Proteomes" id="UP000756132"/>
    </source>
</evidence>
<dbReference type="PANTHER" id="PTHR16861:SF4">
    <property type="entry name" value="SH3 DOMAIN PROTEIN (AFU_ORTHOLOGUE AFUA_1G13610)"/>
    <property type="match status" value="1"/>
</dbReference>
<dbReference type="RefSeq" id="XP_047760387.1">
    <property type="nucleotide sequence ID" value="XM_047903672.1"/>
</dbReference>
<keyword evidence="2" id="KW-1133">Transmembrane helix</keyword>
<keyword evidence="6" id="KW-1185">Reference proteome</keyword>
<feature type="compositionally biased region" description="Polar residues" evidence="1">
    <location>
        <begin position="553"/>
        <end position="573"/>
    </location>
</feature>
<feature type="compositionally biased region" description="Low complexity" evidence="1">
    <location>
        <begin position="626"/>
        <end position="635"/>
    </location>
</feature>
<reference evidence="5" key="2">
    <citation type="journal article" date="2022" name="Microb. Genom.">
        <title>A chromosome-scale genome assembly of the tomato pathogen Cladosporium fulvum reveals a compartmentalized genome architecture and the presence of a dispensable chromosome.</title>
        <authorList>
            <person name="Zaccaron A.Z."/>
            <person name="Chen L.H."/>
            <person name="Samaras A."/>
            <person name="Stergiopoulos I."/>
        </authorList>
    </citation>
    <scope>NUCLEOTIDE SEQUENCE</scope>
    <source>
        <strain evidence="5">Race5_Kim</strain>
    </source>
</reference>
<keyword evidence="2" id="KW-0472">Membrane</keyword>